<dbReference type="InParanoid" id="A2FDB5"/>
<dbReference type="InterPro" id="IPR017930">
    <property type="entry name" value="Myb_dom"/>
</dbReference>
<gene>
    <name evidence="7" type="ORF">TVAG_451550</name>
</gene>
<evidence type="ECO:0000313" key="7">
    <source>
        <dbReference type="EMBL" id="EAX97117.1"/>
    </source>
</evidence>
<keyword evidence="2 7" id="KW-0238">DNA-binding</keyword>
<reference evidence="7" key="1">
    <citation type="submission" date="2006-10" db="EMBL/GenBank/DDBJ databases">
        <authorList>
            <person name="Amadeo P."/>
            <person name="Zhao Q."/>
            <person name="Wortman J."/>
            <person name="Fraser-Liggett C."/>
            <person name="Carlton J."/>
        </authorList>
    </citation>
    <scope>NUCLEOTIDE SEQUENCE</scope>
    <source>
        <strain evidence="7">G3</strain>
    </source>
</reference>
<dbReference type="STRING" id="5722.A2FDB5"/>
<dbReference type="InterPro" id="IPR009057">
    <property type="entry name" value="Homeodomain-like_sf"/>
</dbReference>
<evidence type="ECO:0000313" key="8">
    <source>
        <dbReference type="Proteomes" id="UP000001542"/>
    </source>
</evidence>
<feature type="domain" description="HTH myb-type" evidence="6">
    <location>
        <begin position="66"/>
        <end position="114"/>
    </location>
</feature>
<organism evidence="7 8">
    <name type="scientific">Trichomonas vaginalis (strain ATCC PRA-98 / G3)</name>
    <dbReference type="NCBI Taxonomy" id="412133"/>
    <lineage>
        <taxon>Eukaryota</taxon>
        <taxon>Metamonada</taxon>
        <taxon>Parabasalia</taxon>
        <taxon>Trichomonadida</taxon>
        <taxon>Trichomonadidae</taxon>
        <taxon>Trichomonas</taxon>
    </lineage>
</organism>
<dbReference type="AlphaFoldDB" id="A2FDB5"/>
<dbReference type="InterPro" id="IPR051575">
    <property type="entry name" value="Myb-like_DNA-bd"/>
</dbReference>
<keyword evidence="8" id="KW-1185">Reference proteome</keyword>
<dbReference type="PROSITE" id="PS51294">
    <property type="entry name" value="HTH_MYB"/>
    <property type="match status" value="2"/>
</dbReference>
<dbReference type="SUPFAM" id="SSF46689">
    <property type="entry name" value="Homeodomain-like"/>
    <property type="match status" value="1"/>
</dbReference>
<dbReference type="GO" id="GO:0000978">
    <property type="term" value="F:RNA polymerase II cis-regulatory region sequence-specific DNA binding"/>
    <property type="evidence" value="ECO:0000318"/>
    <property type="project" value="GO_Central"/>
</dbReference>
<dbReference type="GO" id="GO:0006355">
    <property type="term" value="P:regulation of DNA-templated transcription"/>
    <property type="evidence" value="ECO:0000318"/>
    <property type="project" value="GO_Central"/>
</dbReference>
<dbReference type="EMBL" id="DS113729">
    <property type="protein sequence ID" value="EAX97117.1"/>
    <property type="molecule type" value="Genomic_DNA"/>
</dbReference>
<feature type="domain" description="Myb-like" evidence="5">
    <location>
        <begin position="8"/>
        <end position="59"/>
    </location>
</feature>
<evidence type="ECO:0000256" key="2">
    <source>
        <dbReference type="ARBA" id="ARBA00023125"/>
    </source>
</evidence>
<dbReference type="OrthoDB" id="2143914at2759"/>
<dbReference type="Pfam" id="PF13921">
    <property type="entry name" value="Myb_DNA-bind_6"/>
    <property type="match status" value="1"/>
</dbReference>
<dbReference type="Gene3D" id="1.10.10.60">
    <property type="entry name" value="Homeodomain-like"/>
    <property type="match status" value="2"/>
</dbReference>
<dbReference type="PROSITE" id="PS50090">
    <property type="entry name" value="MYB_LIKE"/>
    <property type="match status" value="2"/>
</dbReference>
<evidence type="ECO:0000259" key="6">
    <source>
        <dbReference type="PROSITE" id="PS51294"/>
    </source>
</evidence>
<dbReference type="PANTHER" id="PTHR46621">
    <property type="entry name" value="SNRNA-ACTIVATING PROTEIN COMPLEX SUBUNIT 4"/>
    <property type="match status" value="1"/>
</dbReference>
<feature type="domain" description="HTH myb-type" evidence="6">
    <location>
        <begin position="8"/>
        <end position="63"/>
    </location>
</feature>
<name>A2FDB5_TRIV3</name>
<dbReference type="InterPro" id="IPR001005">
    <property type="entry name" value="SANT/Myb"/>
</dbReference>
<evidence type="ECO:0000259" key="5">
    <source>
        <dbReference type="PROSITE" id="PS50090"/>
    </source>
</evidence>
<protein>
    <submittedName>
        <fullName evidence="7">Myb-like DNA-binding domain containing protein</fullName>
    </submittedName>
</protein>
<dbReference type="SMART" id="SM00717">
    <property type="entry name" value="SANT"/>
    <property type="match status" value="2"/>
</dbReference>
<evidence type="ECO:0000256" key="1">
    <source>
        <dbReference type="ARBA" id="ARBA00023015"/>
    </source>
</evidence>
<dbReference type="SMR" id="A2FDB5"/>
<dbReference type="Proteomes" id="UP000001542">
    <property type="component" value="Unassembled WGS sequence"/>
</dbReference>
<dbReference type="RefSeq" id="XP_001310047.1">
    <property type="nucleotide sequence ID" value="XM_001310046.1"/>
</dbReference>
<sequence>MQAYALMSRNRVNCRFSAKEDKHLTDLVNRYGENDWKTIANKMPGRNKRQCKDRWTRYLSPNVNNGPWTEEEETKLLSLVTALNHRWTEIAKHFQGRNDSQVKNKYHILTTKTLKEQPTTTINVEKIATSLPKESSSGSEFEINEFQFDDLMKSMNDSNFDIFNFTLL</sequence>
<dbReference type="VEuPathDB" id="TrichDB:TVAGG3_0758190"/>
<dbReference type="PANTHER" id="PTHR46621:SF1">
    <property type="entry name" value="SNRNA-ACTIVATING PROTEIN COMPLEX SUBUNIT 4"/>
    <property type="match status" value="1"/>
</dbReference>
<evidence type="ECO:0000256" key="4">
    <source>
        <dbReference type="ARBA" id="ARBA00023242"/>
    </source>
</evidence>
<dbReference type="eggNOG" id="KOG0048">
    <property type="taxonomic scope" value="Eukaryota"/>
</dbReference>
<dbReference type="CDD" id="cd00167">
    <property type="entry name" value="SANT"/>
    <property type="match status" value="2"/>
</dbReference>
<keyword evidence="4" id="KW-0539">Nucleus</keyword>
<dbReference type="VEuPathDB" id="TrichDB:TVAG_451550"/>
<dbReference type="GO" id="GO:0000981">
    <property type="term" value="F:DNA-binding transcription factor activity, RNA polymerase II-specific"/>
    <property type="evidence" value="ECO:0000318"/>
    <property type="project" value="GO_Central"/>
</dbReference>
<dbReference type="KEGG" id="tva:4754895"/>
<proteinExistence type="predicted"/>
<keyword evidence="3" id="KW-0804">Transcription</keyword>
<accession>A2FDB5</accession>
<reference evidence="7" key="2">
    <citation type="journal article" date="2007" name="Science">
        <title>Draft genome sequence of the sexually transmitted pathogen Trichomonas vaginalis.</title>
        <authorList>
            <person name="Carlton J.M."/>
            <person name="Hirt R.P."/>
            <person name="Silva J.C."/>
            <person name="Delcher A.L."/>
            <person name="Schatz M."/>
            <person name="Zhao Q."/>
            <person name="Wortman J.R."/>
            <person name="Bidwell S.L."/>
            <person name="Alsmark U.C.M."/>
            <person name="Besteiro S."/>
            <person name="Sicheritz-Ponten T."/>
            <person name="Noel C.J."/>
            <person name="Dacks J.B."/>
            <person name="Foster P.G."/>
            <person name="Simillion C."/>
            <person name="Van de Peer Y."/>
            <person name="Miranda-Saavedra D."/>
            <person name="Barton G.J."/>
            <person name="Westrop G.D."/>
            <person name="Mueller S."/>
            <person name="Dessi D."/>
            <person name="Fiori P.L."/>
            <person name="Ren Q."/>
            <person name="Paulsen I."/>
            <person name="Zhang H."/>
            <person name="Bastida-Corcuera F.D."/>
            <person name="Simoes-Barbosa A."/>
            <person name="Brown M.T."/>
            <person name="Hayes R.D."/>
            <person name="Mukherjee M."/>
            <person name="Okumura C.Y."/>
            <person name="Schneider R."/>
            <person name="Smith A.J."/>
            <person name="Vanacova S."/>
            <person name="Villalvazo M."/>
            <person name="Haas B.J."/>
            <person name="Pertea M."/>
            <person name="Feldblyum T.V."/>
            <person name="Utterback T.R."/>
            <person name="Shu C.L."/>
            <person name="Osoegawa K."/>
            <person name="de Jong P.J."/>
            <person name="Hrdy I."/>
            <person name="Horvathova L."/>
            <person name="Zubacova Z."/>
            <person name="Dolezal P."/>
            <person name="Malik S.B."/>
            <person name="Logsdon J.M. Jr."/>
            <person name="Henze K."/>
            <person name="Gupta A."/>
            <person name="Wang C.C."/>
            <person name="Dunne R.L."/>
            <person name="Upcroft J.A."/>
            <person name="Upcroft P."/>
            <person name="White O."/>
            <person name="Salzberg S.L."/>
            <person name="Tang P."/>
            <person name="Chiu C.-H."/>
            <person name="Lee Y.-S."/>
            <person name="Embley T.M."/>
            <person name="Coombs G.H."/>
            <person name="Mottram J.C."/>
            <person name="Tachezy J."/>
            <person name="Fraser-Liggett C.M."/>
            <person name="Johnson P.J."/>
        </authorList>
    </citation>
    <scope>NUCLEOTIDE SEQUENCE [LARGE SCALE GENOMIC DNA]</scope>
    <source>
        <strain evidence="7">G3</strain>
    </source>
</reference>
<feature type="domain" description="Myb-like" evidence="5">
    <location>
        <begin position="60"/>
        <end position="110"/>
    </location>
</feature>
<dbReference type="GO" id="GO:0005634">
    <property type="term" value="C:nucleus"/>
    <property type="evidence" value="ECO:0000318"/>
    <property type="project" value="GO_Central"/>
</dbReference>
<evidence type="ECO:0000256" key="3">
    <source>
        <dbReference type="ARBA" id="ARBA00023163"/>
    </source>
</evidence>
<keyword evidence="1" id="KW-0805">Transcription regulation</keyword>